<sequence>MKCGFSGFCAMALQCCYSAEAGAETSRAKRGKKSLSDKKIVQRSESGTQMSPLQGI</sequence>
<dbReference type="EMBL" id="GBRH01187809">
    <property type="protein sequence ID" value="JAE10087.1"/>
    <property type="molecule type" value="Transcribed_RNA"/>
</dbReference>
<feature type="region of interest" description="Disordered" evidence="1">
    <location>
        <begin position="23"/>
        <end position="56"/>
    </location>
</feature>
<dbReference type="AlphaFoldDB" id="A0A0A9FCN0"/>
<evidence type="ECO:0000256" key="1">
    <source>
        <dbReference type="SAM" id="MobiDB-lite"/>
    </source>
</evidence>
<evidence type="ECO:0000313" key="2">
    <source>
        <dbReference type="EMBL" id="JAE10087.1"/>
    </source>
</evidence>
<accession>A0A0A9FCN0</accession>
<organism evidence="2">
    <name type="scientific">Arundo donax</name>
    <name type="common">Giant reed</name>
    <name type="synonym">Donax arundinaceus</name>
    <dbReference type="NCBI Taxonomy" id="35708"/>
    <lineage>
        <taxon>Eukaryota</taxon>
        <taxon>Viridiplantae</taxon>
        <taxon>Streptophyta</taxon>
        <taxon>Embryophyta</taxon>
        <taxon>Tracheophyta</taxon>
        <taxon>Spermatophyta</taxon>
        <taxon>Magnoliopsida</taxon>
        <taxon>Liliopsida</taxon>
        <taxon>Poales</taxon>
        <taxon>Poaceae</taxon>
        <taxon>PACMAD clade</taxon>
        <taxon>Arundinoideae</taxon>
        <taxon>Arundineae</taxon>
        <taxon>Arundo</taxon>
    </lineage>
</organism>
<feature type="compositionally biased region" description="Polar residues" evidence="1">
    <location>
        <begin position="43"/>
        <end position="56"/>
    </location>
</feature>
<proteinExistence type="predicted"/>
<name>A0A0A9FCN0_ARUDO</name>
<reference evidence="2" key="2">
    <citation type="journal article" date="2015" name="Data Brief">
        <title>Shoot transcriptome of the giant reed, Arundo donax.</title>
        <authorList>
            <person name="Barrero R.A."/>
            <person name="Guerrero F.D."/>
            <person name="Moolhuijzen P."/>
            <person name="Goolsby J.A."/>
            <person name="Tidwell J."/>
            <person name="Bellgard S.E."/>
            <person name="Bellgard M.I."/>
        </authorList>
    </citation>
    <scope>NUCLEOTIDE SEQUENCE</scope>
    <source>
        <tissue evidence="2">Shoot tissue taken approximately 20 cm above the soil surface</tissue>
    </source>
</reference>
<protein>
    <submittedName>
        <fullName evidence="2">Uncharacterized protein</fullName>
    </submittedName>
</protein>
<reference evidence="2" key="1">
    <citation type="submission" date="2014-09" db="EMBL/GenBank/DDBJ databases">
        <authorList>
            <person name="Magalhaes I.L.F."/>
            <person name="Oliveira U."/>
            <person name="Santos F.R."/>
            <person name="Vidigal T.H.D.A."/>
            <person name="Brescovit A.D."/>
            <person name="Santos A.J."/>
        </authorList>
    </citation>
    <scope>NUCLEOTIDE SEQUENCE</scope>
    <source>
        <tissue evidence="2">Shoot tissue taken approximately 20 cm above the soil surface</tissue>
    </source>
</reference>